<dbReference type="Proteomes" id="UP000499080">
    <property type="component" value="Unassembled WGS sequence"/>
</dbReference>
<evidence type="ECO:0000313" key="2">
    <source>
        <dbReference type="Proteomes" id="UP000499080"/>
    </source>
</evidence>
<name>A0A4Y2CYA8_ARAVE</name>
<sequence>MHRGSVDGSWEEWVMYGVSAATSCKWVMRVLCCWIVAMNNACDCCDVEMGRACEGCAVEMGHVCEGCGNGPECTDEAESFIDAIVLDNDMTPSSEKATTFSVPDPTLLGVPKKYFSRNGISKFQYFKDFITFDDSWLFKKNKDNNPTAKKSREVTTP</sequence>
<dbReference type="PROSITE" id="PS51257">
    <property type="entry name" value="PROKAR_LIPOPROTEIN"/>
    <property type="match status" value="1"/>
</dbReference>
<keyword evidence="2" id="KW-1185">Reference proteome</keyword>
<gene>
    <name evidence="1" type="ORF">AVEN_5278_1</name>
</gene>
<reference evidence="1 2" key="1">
    <citation type="journal article" date="2019" name="Sci. Rep.">
        <title>Orb-weaving spider Araneus ventricosus genome elucidates the spidroin gene catalogue.</title>
        <authorList>
            <person name="Kono N."/>
            <person name="Nakamura H."/>
            <person name="Ohtoshi R."/>
            <person name="Moran D.A.P."/>
            <person name="Shinohara A."/>
            <person name="Yoshida Y."/>
            <person name="Fujiwara M."/>
            <person name="Mori M."/>
            <person name="Tomita M."/>
            <person name="Arakawa K."/>
        </authorList>
    </citation>
    <scope>NUCLEOTIDE SEQUENCE [LARGE SCALE GENOMIC DNA]</scope>
</reference>
<dbReference type="AlphaFoldDB" id="A0A4Y2CYA8"/>
<accession>A0A4Y2CYA8</accession>
<dbReference type="EMBL" id="BGPR01000265">
    <property type="protein sequence ID" value="GBM09089.1"/>
    <property type="molecule type" value="Genomic_DNA"/>
</dbReference>
<proteinExistence type="predicted"/>
<evidence type="ECO:0000313" key="1">
    <source>
        <dbReference type="EMBL" id="GBM09089.1"/>
    </source>
</evidence>
<organism evidence="1 2">
    <name type="scientific">Araneus ventricosus</name>
    <name type="common">Orbweaver spider</name>
    <name type="synonym">Epeira ventricosa</name>
    <dbReference type="NCBI Taxonomy" id="182803"/>
    <lineage>
        <taxon>Eukaryota</taxon>
        <taxon>Metazoa</taxon>
        <taxon>Ecdysozoa</taxon>
        <taxon>Arthropoda</taxon>
        <taxon>Chelicerata</taxon>
        <taxon>Arachnida</taxon>
        <taxon>Araneae</taxon>
        <taxon>Araneomorphae</taxon>
        <taxon>Entelegynae</taxon>
        <taxon>Araneoidea</taxon>
        <taxon>Araneidae</taxon>
        <taxon>Araneus</taxon>
    </lineage>
</organism>
<protein>
    <submittedName>
        <fullName evidence="1">Uncharacterized protein</fullName>
    </submittedName>
</protein>
<comment type="caution">
    <text evidence="1">The sequence shown here is derived from an EMBL/GenBank/DDBJ whole genome shotgun (WGS) entry which is preliminary data.</text>
</comment>